<dbReference type="EMBL" id="BIFH01000036">
    <property type="protein sequence ID" value="GCE00029.1"/>
    <property type="molecule type" value="Genomic_DNA"/>
</dbReference>
<name>A0A401YZM1_9ACTN</name>
<feature type="transmembrane region" description="Helical" evidence="2">
    <location>
        <begin position="776"/>
        <end position="797"/>
    </location>
</feature>
<feature type="region of interest" description="Disordered" evidence="1">
    <location>
        <begin position="1"/>
        <end position="44"/>
    </location>
</feature>
<keyword evidence="4" id="KW-1185">Reference proteome</keyword>
<evidence type="ECO:0000256" key="2">
    <source>
        <dbReference type="SAM" id="Phobius"/>
    </source>
</evidence>
<dbReference type="Proteomes" id="UP000286931">
    <property type="component" value="Unassembled WGS sequence"/>
</dbReference>
<dbReference type="Gene3D" id="3.40.190.10">
    <property type="entry name" value="Periplasmic binding protein-like II"/>
    <property type="match status" value="2"/>
</dbReference>
<reference evidence="3 4" key="1">
    <citation type="submission" date="2018-12" db="EMBL/GenBank/DDBJ databases">
        <title>Draft genome sequence of Embleya hyalina NBRC 13850T.</title>
        <authorList>
            <person name="Komaki H."/>
            <person name="Hosoyama A."/>
            <person name="Kimura A."/>
            <person name="Ichikawa N."/>
            <person name="Tamura T."/>
        </authorList>
    </citation>
    <scope>NUCLEOTIDE SEQUENCE [LARGE SCALE GENOMIC DNA]</scope>
    <source>
        <strain evidence="3 4">NBRC 13850</strain>
    </source>
</reference>
<feature type="compositionally biased region" description="Low complexity" evidence="1">
    <location>
        <begin position="698"/>
        <end position="747"/>
    </location>
</feature>
<feature type="region of interest" description="Disordered" evidence="1">
    <location>
        <begin position="650"/>
        <end position="753"/>
    </location>
</feature>
<feature type="compositionally biased region" description="Basic and acidic residues" evidence="1">
    <location>
        <begin position="1"/>
        <end position="16"/>
    </location>
</feature>
<keyword evidence="2" id="KW-1133">Transmembrane helix</keyword>
<proteinExistence type="predicted"/>
<keyword evidence="2" id="KW-0812">Transmembrane</keyword>
<protein>
    <recommendedName>
        <fullName evidence="5">PBP domain-containing protein</fullName>
    </recommendedName>
</protein>
<evidence type="ECO:0000313" key="3">
    <source>
        <dbReference type="EMBL" id="GCE00029.1"/>
    </source>
</evidence>
<gene>
    <name evidence="3" type="ORF">EHYA_07753</name>
</gene>
<dbReference type="SUPFAM" id="SSF53850">
    <property type="entry name" value="Periplasmic binding protein-like II"/>
    <property type="match status" value="1"/>
</dbReference>
<dbReference type="AlphaFoldDB" id="A0A401YZM1"/>
<evidence type="ECO:0000256" key="1">
    <source>
        <dbReference type="SAM" id="MobiDB-lite"/>
    </source>
</evidence>
<sequence>MSADAREEAAPGDREMSGPCAADELSNTVSVSAPSVPPRRARIGAGRFRRGESAGKPVPNGGERSGVAVSGIERSTASPGRALSVAGVIALCVALLAGWLGVVAGSAGAAEPAARPAVTVSQSINLVNQRILVKWTGFTLAAGTNSVVVMQCKGATPRPRDCWSPTYTENGVFQQPDGNPPILATKQTGVPTRADGSGEVWLQVRPALRLPQLGCSDRQACSVVAFVMPEAGSTATSFQPKQHIDLGVQYQITDTEMDVAFAAGQAAVTPLSFIPAPDACPGMEHPDLSVTGTGEFAQAGASWVFGLCGARTNPVNMTVSSGSGPNSREVFLRDGTDIGVTQQPIGGALDQARPVGLTGTRDKDKTVYAPLTNGALAISFNIDDAKTNEPITSMSLTPRLVAKMITGAYTTGPRGPGAILKVYDDPEFKAVNQAHAWPVADRSPILRGVQDDMIWALTAWLAADPETAAWLSGTPDANGIVCPPEWRVGTATYPLAVYTNRLEAQSNVNVPQTVYEDIVNRLGNAVPMNRTVGDFGPKDDGQDRFGSHTVMAVTSVEAALRMGTPVAKLRNAAGNFVDPTDPATVRAGLAAAKAGPDKATLTNDYRSTAANAYPLTATDVAMVSTDKLTAAKAAKIDTFLAYAATAGQTQTGTFQPGALPPGYTPLTDAQKQQIADARKKIADAPKWTGETPPPTNPPVNGNTDNNTGTSAGTSTGNTGTPNTPVAGDPDASPSAAPSTAGPSTAPVGAAAPPADKGPFPSVANVIKDALDGDGSAIVLLVLMCVSAGALVACPVLLSLGHKRRTGNWPPPVAAVLRLIGRQGVPA</sequence>
<accession>A0A401YZM1</accession>
<organism evidence="3 4">
    <name type="scientific">Embleya hyalina</name>
    <dbReference type="NCBI Taxonomy" id="516124"/>
    <lineage>
        <taxon>Bacteria</taxon>
        <taxon>Bacillati</taxon>
        <taxon>Actinomycetota</taxon>
        <taxon>Actinomycetes</taxon>
        <taxon>Kitasatosporales</taxon>
        <taxon>Streptomycetaceae</taxon>
        <taxon>Embleya</taxon>
    </lineage>
</organism>
<evidence type="ECO:0008006" key="5">
    <source>
        <dbReference type="Google" id="ProtNLM"/>
    </source>
</evidence>
<comment type="caution">
    <text evidence="3">The sequence shown here is derived from an EMBL/GenBank/DDBJ whole genome shotgun (WGS) entry which is preliminary data.</text>
</comment>
<keyword evidence="2" id="KW-0472">Membrane</keyword>
<feature type="transmembrane region" description="Helical" evidence="2">
    <location>
        <begin position="82"/>
        <end position="102"/>
    </location>
</feature>
<evidence type="ECO:0000313" key="4">
    <source>
        <dbReference type="Proteomes" id="UP000286931"/>
    </source>
</evidence>